<reference evidence="2" key="1">
    <citation type="submission" date="2023-10" db="EMBL/GenBank/DDBJ databases">
        <authorList>
            <person name="Chen Y."/>
            <person name="Shah S."/>
            <person name="Dougan E. K."/>
            <person name="Thang M."/>
            <person name="Chan C."/>
        </authorList>
    </citation>
    <scope>NUCLEOTIDE SEQUENCE [LARGE SCALE GENOMIC DNA]</scope>
</reference>
<proteinExistence type="predicted"/>
<keyword evidence="3" id="KW-1185">Reference proteome</keyword>
<feature type="region of interest" description="Disordered" evidence="1">
    <location>
        <begin position="139"/>
        <end position="174"/>
    </location>
</feature>
<protein>
    <submittedName>
        <fullName evidence="2">Uncharacterized protein</fullName>
    </submittedName>
</protein>
<comment type="caution">
    <text evidence="2">The sequence shown here is derived from an EMBL/GenBank/DDBJ whole genome shotgun (WGS) entry which is preliminary data.</text>
</comment>
<evidence type="ECO:0000313" key="2">
    <source>
        <dbReference type="EMBL" id="CAK0906493.1"/>
    </source>
</evidence>
<name>A0ABN9Y6Q8_9DINO</name>
<dbReference type="EMBL" id="CAUYUJ010021700">
    <property type="protein sequence ID" value="CAK0906493.1"/>
    <property type="molecule type" value="Genomic_DNA"/>
</dbReference>
<sequence length="174" mass="18978">MPLYATSRDQFSPPEFSAETLALIKHKQYIQRLTANAGSVTSFLAKSLQSSFNQAHLAAKRAVRAEKRQRIARQVAEAENAEARQDIRRCFAIVKRLAPKPQLPVLTVQNPLTKELCMDDAEDLQVRTAALCDIFEADEIPMENPGGPSDLNTPSDAGGSIHGGGGEGDYLEVT</sequence>
<dbReference type="Proteomes" id="UP001189429">
    <property type="component" value="Unassembled WGS sequence"/>
</dbReference>
<organism evidence="2 3">
    <name type="scientific">Prorocentrum cordatum</name>
    <dbReference type="NCBI Taxonomy" id="2364126"/>
    <lineage>
        <taxon>Eukaryota</taxon>
        <taxon>Sar</taxon>
        <taxon>Alveolata</taxon>
        <taxon>Dinophyceae</taxon>
        <taxon>Prorocentrales</taxon>
        <taxon>Prorocentraceae</taxon>
        <taxon>Prorocentrum</taxon>
    </lineage>
</organism>
<gene>
    <name evidence="2" type="ORF">PCOR1329_LOCUS81786</name>
</gene>
<evidence type="ECO:0000313" key="3">
    <source>
        <dbReference type="Proteomes" id="UP001189429"/>
    </source>
</evidence>
<accession>A0ABN9Y6Q8</accession>
<evidence type="ECO:0000256" key="1">
    <source>
        <dbReference type="SAM" id="MobiDB-lite"/>
    </source>
</evidence>